<protein>
    <submittedName>
        <fullName evidence="2">Uncharacterized protein</fullName>
    </submittedName>
</protein>
<feature type="region of interest" description="Disordered" evidence="1">
    <location>
        <begin position="1"/>
        <end position="31"/>
    </location>
</feature>
<evidence type="ECO:0000313" key="2">
    <source>
        <dbReference type="EMBL" id="GBO12026.1"/>
    </source>
</evidence>
<evidence type="ECO:0000313" key="3">
    <source>
        <dbReference type="Proteomes" id="UP000499080"/>
    </source>
</evidence>
<dbReference type="Proteomes" id="UP000499080">
    <property type="component" value="Unassembled WGS sequence"/>
</dbReference>
<feature type="compositionally biased region" description="Basic residues" evidence="1">
    <location>
        <begin position="1"/>
        <end position="12"/>
    </location>
</feature>
<reference evidence="2 3" key="1">
    <citation type="journal article" date="2019" name="Sci. Rep.">
        <title>Orb-weaving spider Araneus ventricosus genome elucidates the spidroin gene catalogue.</title>
        <authorList>
            <person name="Kono N."/>
            <person name="Nakamura H."/>
            <person name="Ohtoshi R."/>
            <person name="Moran D.A.P."/>
            <person name="Shinohara A."/>
            <person name="Yoshida Y."/>
            <person name="Fujiwara M."/>
            <person name="Mori M."/>
            <person name="Tomita M."/>
            <person name="Arakawa K."/>
        </authorList>
    </citation>
    <scope>NUCLEOTIDE SEQUENCE [LARGE SCALE GENOMIC DNA]</scope>
</reference>
<dbReference type="EMBL" id="BGPR01036707">
    <property type="protein sequence ID" value="GBO12026.1"/>
    <property type="molecule type" value="Genomic_DNA"/>
</dbReference>
<evidence type="ECO:0000256" key="1">
    <source>
        <dbReference type="SAM" id="MobiDB-lite"/>
    </source>
</evidence>
<proteinExistence type="predicted"/>
<gene>
    <name evidence="2" type="ORF">AVEN_9670_1</name>
</gene>
<organism evidence="2 3">
    <name type="scientific">Araneus ventricosus</name>
    <name type="common">Orbweaver spider</name>
    <name type="synonym">Epeira ventricosa</name>
    <dbReference type="NCBI Taxonomy" id="182803"/>
    <lineage>
        <taxon>Eukaryota</taxon>
        <taxon>Metazoa</taxon>
        <taxon>Ecdysozoa</taxon>
        <taxon>Arthropoda</taxon>
        <taxon>Chelicerata</taxon>
        <taxon>Arachnida</taxon>
        <taxon>Araneae</taxon>
        <taxon>Araneomorphae</taxon>
        <taxon>Entelegynae</taxon>
        <taxon>Araneoidea</taxon>
        <taxon>Araneidae</taxon>
        <taxon>Araneus</taxon>
    </lineage>
</organism>
<comment type="caution">
    <text evidence="2">The sequence shown here is derived from an EMBL/GenBank/DDBJ whole genome shotgun (WGS) entry which is preliminary data.</text>
</comment>
<keyword evidence="3" id="KW-1185">Reference proteome</keyword>
<sequence length="91" mass="10781">MHREKRKRCPRREKRDQRCEGQSSKKVKSEVQGKIVEEKGEVLRKIKDIEKRFGDLEIRPNTFPARAHVCQTDFQAFDIRHGLFSRLSSTL</sequence>
<accession>A0A4Y2UK46</accession>
<dbReference type="AlphaFoldDB" id="A0A4Y2UK46"/>
<name>A0A4Y2UK46_ARAVE</name>